<keyword evidence="2" id="KW-1133">Transmembrane helix</keyword>
<accession>A0AAV4EYW4</accession>
<proteinExistence type="predicted"/>
<evidence type="ECO:0000256" key="1">
    <source>
        <dbReference type="SAM" id="MobiDB-lite"/>
    </source>
</evidence>
<feature type="compositionally biased region" description="Polar residues" evidence="1">
    <location>
        <begin position="266"/>
        <end position="282"/>
    </location>
</feature>
<sequence>MELDVVDDEPAWKDAARFATKIWRHPKTHSVIFICCCTCALTAAALHSGTYYTPTADVIVYCLIYSLWLTICLPWLVKNLDKKALVLVVGVLFRLFAAEAGVLLWGLLRGHGYFLQRALRLKPLLEPSLLWLAEAGYNLRYGVVVSACVAATLATLTTAIENFSRREHSKDHLLVDAEGRKDKTTQARPEMVNQNGCPFIAVRQGESPSPSSGRTFCADGSATSVCCSGQQKSPEPSPAVYGISSLLSFSSPEWNRKTSRRDKNSAMRSSMGDSATVGVQDNWPQAVDRSCRNKGQYDECWEGSDSSVSAHNNEQSSVKELEKKNQDLSGDFLRTDPRKANSRGFSPVAVNNIVLNRRPGLPNSTNADSPPAAKSKPKVRPSSSYASSVSTELEMGKLSRLGRGQRSGRSSCPTEIKSNPLRKRLIREKMSRPGSRAQAFHPGHGTKTGGDRHTDKDIVA</sequence>
<keyword evidence="2" id="KW-0812">Transmembrane</keyword>
<comment type="caution">
    <text evidence="3">The sequence shown here is derived from an EMBL/GenBank/DDBJ whole genome shotgun (WGS) entry which is preliminary data.</text>
</comment>
<protein>
    <submittedName>
        <fullName evidence="3">Uncharacterized protein</fullName>
    </submittedName>
</protein>
<feature type="region of interest" description="Disordered" evidence="1">
    <location>
        <begin position="302"/>
        <end position="460"/>
    </location>
</feature>
<name>A0AAV4EYW4_9GAST</name>
<feature type="region of interest" description="Disordered" evidence="1">
    <location>
        <begin position="252"/>
        <end position="282"/>
    </location>
</feature>
<keyword evidence="4" id="KW-1185">Reference proteome</keyword>
<evidence type="ECO:0000313" key="3">
    <source>
        <dbReference type="EMBL" id="GFR66239.1"/>
    </source>
</evidence>
<feature type="compositionally biased region" description="Basic and acidic residues" evidence="1">
    <location>
        <begin position="449"/>
        <end position="460"/>
    </location>
</feature>
<evidence type="ECO:0000313" key="4">
    <source>
        <dbReference type="Proteomes" id="UP000762676"/>
    </source>
</evidence>
<feature type="compositionally biased region" description="Basic and acidic residues" evidence="1">
    <location>
        <begin position="317"/>
        <end position="326"/>
    </location>
</feature>
<feature type="transmembrane region" description="Helical" evidence="2">
    <location>
        <begin position="31"/>
        <end position="52"/>
    </location>
</feature>
<reference evidence="3 4" key="1">
    <citation type="journal article" date="2021" name="Elife">
        <title>Chloroplast acquisition without the gene transfer in kleptoplastic sea slugs, Plakobranchus ocellatus.</title>
        <authorList>
            <person name="Maeda T."/>
            <person name="Takahashi S."/>
            <person name="Yoshida T."/>
            <person name="Shimamura S."/>
            <person name="Takaki Y."/>
            <person name="Nagai Y."/>
            <person name="Toyoda A."/>
            <person name="Suzuki Y."/>
            <person name="Arimoto A."/>
            <person name="Ishii H."/>
            <person name="Satoh N."/>
            <person name="Nishiyama T."/>
            <person name="Hasebe M."/>
            <person name="Maruyama T."/>
            <person name="Minagawa J."/>
            <person name="Obokata J."/>
            <person name="Shigenobu S."/>
        </authorList>
    </citation>
    <scope>NUCLEOTIDE SEQUENCE [LARGE SCALE GENOMIC DNA]</scope>
</reference>
<organism evidence="3 4">
    <name type="scientific">Elysia marginata</name>
    <dbReference type="NCBI Taxonomy" id="1093978"/>
    <lineage>
        <taxon>Eukaryota</taxon>
        <taxon>Metazoa</taxon>
        <taxon>Spiralia</taxon>
        <taxon>Lophotrochozoa</taxon>
        <taxon>Mollusca</taxon>
        <taxon>Gastropoda</taxon>
        <taxon>Heterobranchia</taxon>
        <taxon>Euthyneura</taxon>
        <taxon>Panpulmonata</taxon>
        <taxon>Sacoglossa</taxon>
        <taxon>Placobranchoidea</taxon>
        <taxon>Plakobranchidae</taxon>
        <taxon>Elysia</taxon>
    </lineage>
</organism>
<dbReference type="AlphaFoldDB" id="A0AAV4EYW4"/>
<feature type="compositionally biased region" description="Low complexity" evidence="1">
    <location>
        <begin position="382"/>
        <end position="411"/>
    </location>
</feature>
<keyword evidence="2" id="KW-0472">Membrane</keyword>
<gene>
    <name evidence="3" type="ORF">ElyMa_001964700</name>
</gene>
<dbReference type="EMBL" id="BMAT01004013">
    <property type="protein sequence ID" value="GFR66239.1"/>
    <property type="molecule type" value="Genomic_DNA"/>
</dbReference>
<evidence type="ECO:0000256" key="2">
    <source>
        <dbReference type="SAM" id="Phobius"/>
    </source>
</evidence>
<feature type="transmembrane region" description="Helical" evidence="2">
    <location>
        <begin position="84"/>
        <end position="108"/>
    </location>
</feature>
<dbReference type="Proteomes" id="UP000762676">
    <property type="component" value="Unassembled WGS sequence"/>
</dbReference>
<feature type="transmembrane region" description="Helical" evidence="2">
    <location>
        <begin position="58"/>
        <end position="77"/>
    </location>
</feature>
<feature type="compositionally biased region" description="Polar residues" evidence="1">
    <location>
        <begin position="304"/>
        <end position="316"/>
    </location>
</feature>